<comment type="caution">
    <text evidence="8">The sequence shown here is derived from an EMBL/GenBank/DDBJ whole genome shotgun (WGS) entry which is preliminary data.</text>
</comment>
<feature type="repeat" description="PPR" evidence="5">
    <location>
        <begin position="658"/>
        <end position="688"/>
    </location>
</feature>
<evidence type="ECO:0000313" key="9">
    <source>
        <dbReference type="Proteomes" id="UP000796880"/>
    </source>
</evidence>
<dbReference type="FunFam" id="2.100.10.30:FF:000001">
    <property type="entry name" value="Jacalin-related lectin 33"/>
    <property type="match status" value="3"/>
</dbReference>
<evidence type="ECO:0000256" key="2">
    <source>
        <dbReference type="ARBA" id="ARBA00006643"/>
    </source>
</evidence>
<organism evidence="8 9">
    <name type="scientific">Rhamnella rubrinervis</name>
    <dbReference type="NCBI Taxonomy" id="2594499"/>
    <lineage>
        <taxon>Eukaryota</taxon>
        <taxon>Viridiplantae</taxon>
        <taxon>Streptophyta</taxon>
        <taxon>Embryophyta</taxon>
        <taxon>Tracheophyta</taxon>
        <taxon>Spermatophyta</taxon>
        <taxon>Magnoliopsida</taxon>
        <taxon>eudicotyledons</taxon>
        <taxon>Gunneridae</taxon>
        <taxon>Pentapetalae</taxon>
        <taxon>rosids</taxon>
        <taxon>fabids</taxon>
        <taxon>Rosales</taxon>
        <taxon>Rhamnaceae</taxon>
        <taxon>rhamnoid group</taxon>
        <taxon>Rhamneae</taxon>
        <taxon>Rhamnella</taxon>
    </lineage>
</organism>
<feature type="repeat" description="PPR" evidence="5">
    <location>
        <begin position="143"/>
        <end position="177"/>
    </location>
</feature>
<dbReference type="InterPro" id="IPR012337">
    <property type="entry name" value="RNaseH-like_sf"/>
</dbReference>
<dbReference type="InterPro" id="IPR011990">
    <property type="entry name" value="TPR-like_helical_dom_sf"/>
</dbReference>
<dbReference type="PANTHER" id="PTHR47926">
    <property type="entry name" value="PENTATRICOPEPTIDE REPEAT-CONTAINING PROTEIN"/>
    <property type="match status" value="1"/>
</dbReference>
<dbReference type="CDD" id="cd09612">
    <property type="entry name" value="Jacalin"/>
    <property type="match status" value="3"/>
</dbReference>
<feature type="repeat" description="PPR" evidence="5">
    <location>
        <begin position="415"/>
        <end position="449"/>
    </location>
</feature>
<dbReference type="SUPFAM" id="SSF53098">
    <property type="entry name" value="Ribonuclease H-like"/>
    <property type="match status" value="1"/>
</dbReference>
<comment type="similarity">
    <text evidence="2">Belongs to the PPR family. PCMP-H subfamily.</text>
</comment>
<feature type="domain" description="Jacalin-type lectin" evidence="7">
    <location>
        <begin position="1240"/>
        <end position="1382"/>
    </location>
</feature>
<dbReference type="GO" id="GO:0008270">
    <property type="term" value="F:zinc ion binding"/>
    <property type="evidence" value="ECO:0007669"/>
    <property type="project" value="InterPro"/>
</dbReference>
<dbReference type="Pfam" id="PF01535">
    <property type="entry name" value="PPR"/>
    <property type="match status" value="7"/>
</dbReference>
<dbReference type="GO" id="GO:0003723">
    <property type="term" value="F:RNA binding"/>
    <property type="evidence" value="ECO:0007669"/>
    <property type="project" value="InterPro"/>
</dbReference>
<keyword evidence="4" id="KW-0677">Repeat</keyword>
<dbReference type="PROSITE" id="PS51375">
    <property type="entry name" value="PPR"/>
    <property type="match status" value="11"/>
</dbReference>
<name>A0A8K0MHD8_9ROSA</name>
<feature type="domain" description="Jacalin-type lectin" evidence="7">
    <location>
        <begin position="1002"/>
        <end position="1144"/>
    </location>
</feature>
<keyword evidence="9" id="KW-1185">Reference proteome</keyword>
<dbReference type="InterPro" id="IPR036397">
    <property type="entry name" value="RNaseH_sf"/>
</dbReference>
<dbReference type="GO" id="GO:0009451">
    <property type="term" value="P:RNA modification"/>
    <property type="evidence" value="ECO:0007669"/>
    <property type="project" value="InterPro"/>
</dbReference>
<feature type="repeat" description="PPR" evidence="5">
    <location>
        <begin position="450"/>
        <end position="484"/>
    </location>
</feature>
<evidence type="ECO:0000259" key="7">
    <source>
        <dbReference type="PROSITE" id="PS51752"/>
    </source>
</evidence>
<evidence type="ECO:0000256" key="6">
    <source>
        <dbReference type="SAM" id="MobiDB-lite"/>
    </source>
</evidence>
<dbReference type="PROSITE" id="PS51752">
    <property type="entry name" value="JACALIN_LECTIN"/>
    <property type="match status" value="3"/>
</dbReference>
<evidence type="ECO:0000256" key="3">
    <source>
        <dbReference type="ARBA" id="ARBA00022734"/>
    </source>
</evidence>
<evidence type="ECO:0000256" key="4">
    <source>
        <dbReference type="ARBA" id="ARBA00022737"/>
    </source>
</evidence>
<dbReference type="Gene3D" id="3.30.420.10">
    <property type="entry name" value="Ribonuclease H-like superfamily/Ribonuclease H"/>
    <property type="match status" value="1"/>
</dbReference>
<evidence type="ECO:0000256" key="5">
    <source>
        <dbReference type="PROSITE-ProRule" id="PRU00708"/>
    </source>
</evidence>
<dbReference type="GO" id="GO:0005537">
    <property type="term" value="F:D-mannose binding"/>
    <property type="evidence" value="ECO:0007669"/>
    <property type="project" value="UniProtKB-ARBA"/>
</dbReference>
<dbReference type="FunFam" id="1.25.40.10:FF:000380">
    <property type="entry name" value="Pentatricopeptide repeat-containing protein, chloroplastic"/>
    <property type="match status" value="1"/>
</dbReference>
<dbReference type="OrthoDB" id="185373at2759"/>
<comment type="similarity">
    <text evidence="1">Belongs to the jacalin lectin family.</text>
</comment>
<dbReference type="InterPro" id="IPR033734">
    <property type="entry name" value="Jacalin-like_lectin_dom_plant"/>
</dbReference>
<feature type="repeat" description="PPR" evidence="5">
    <location>
        <begin position="384"/>
        <end position="414"/>
    </location>
</feature>
<dbReference type="EMBL" id="VOIH02000005">
    <property type="protein sequence ID" value="KAF3446374.1"/>
    <property type="molecule type" value="Genomic_DNA"/>
</dbReference>
<sequence length="1611" mass="178585">MLQISAMESLIIPCNSKSAIAGKQYEFSPNPTKLTISFTKETSSKFPDSHVNYLCKNGRLSEAITVLDSIAQRGSKVRPNTYINLLQSCIDTNSIHLGRKLHACIDMVEGINPFVETKLVSMYAKCGCFDDARRVFDEIRERNLFTWSAIIGACSRERRWKEVVKLFFLMMEDGVVPDHFLFPKILQACSHCGDFTTTQLIHSLVVRCGFSSSIRVNNSILAVYARSGKLSWARRFFENMDERDRVTWNAIISGYCHQGQSEEAHRLLDSMTKIGIEPGLVTWNILIASYNQLGRCDVAMELMKKMGSFGIIPDVFTWTSMISGFAQNNKRSQALDLFKEMLLAGVEPNGITIISAVSACASLKSLNKGLEIHSYAIRIGFMDDVLVGNSLIDLYSKCGKLEDAQKVFDMIVEKDVYTWNSMIGGYCQAGYCGKAYELFMKMQESDVPRNVITWNAMISGYIQNGDEDQALNLFQRMEKDGKVKRNTASWNSLIAGYLQLGEKDKALWIFRQMQSYRVSPNSVTMLSVMPACGNLIAANKVKEIHGCVLRRNLESELPVANSLIDTYAKSGNMIYSKSIFDGLSSKDIITWNSVIAGYILHGCSDAALDLFDQLRKLRFKPNRGTFASIIYAYSLSGLVDKGKLVFSSISEDYHIIPDLEHYSAMVDLYGRSGKLAEAMEFIEDMPIEPDSGVWATLLTACRIHRNIGLALCAGDHILELEPENYSINRLMLEAYAISGKSEDASKVRKLEENARIRSLGQCWIEVKNRVYTFVAGDQSKPDLYPWIQNIAGKVKKPNSHDGFCIEEEEKEEVSGIHSEKLAIAFALVGFSSKTQTIRIVKNLRMCGDCHRTAKYISMAYGNFENWHNISFILKRIVGEPNISSSCLLALRLATEHRYVGKSGKLHLCSHEFFYFGLLVYSPQGFVVNLSKTNSNAAEVWGLFHGLSLAWSMNLKKVLAKLDSKIAIGWVLEGLEANHPLYGLLTSMLILAWTSFQDSAKKPVQVGPWGGDDGVSWDDGVYSSVRQVAITHAVAIDSIQFEYDNNGTSIWSEKHGGRGGYITDTVTLDCPNEFLTSIHGYYGRSNAWGPLLIRSLTFKSNKKTYGPFGNEEGTSFSLPVSGGKIVGFYGKSGWFLDAIGVHLIPPQKQNPSKTQVQTQNSIANGTDSFGFSVIQGSIGQNYDIILAVRQKDDFSSKGLLPNSKLSRQSSDSSSDGETKEKGSTKIQKPAIQKLPSVVDGVVTYGPWGGPGGTTFDDGSYTGVRQINVSRNVRIVYIKVFYDQNGQTIPGNRLGGKGGFKTDKVIFDYPYEILTHITGTYEAAMYKGPNVIKSLTFHTTQRKHGPFGDEKGNAFTTKLKEGKIVGFHGRKGLFLDALGVHVIEGKVVPPVKPPPSNPTVPVPPCNAIVPVPTTDQRPAISEMDHPQWPNKLVMAKRGQVEEAACGVVKEPAPCGPGPWGGEGGRPWDDGVFSGIKQIYVTRGPEAIRSIQIEYDRNGQSVWSTKHGGNEGNTMHRVKMEYPHEVLTCISGYCGSATKDDRPKVIKSLTFYTSRGKYGPFGEEVGTFFTSTTTEGKVVGFHGRSSIYLDAIGVHMQHWLGNQKTPKSSLFKIF</sequence>
<feature type="repeat" description="PPR" evidence="5">
    <location>
        <begin position="486"/>
        <end position="520"/>
    </location>
</feature>
<dbReference type="InterPro" id="IPR036404">
    <property type="entry name" value="Jacalin-like_lectin_dom_sf"/>
</dbReference>
<dbReference type="InterPro" id="IPR046960">
    <property type="entry name" value="PPR_At4g14850-like_plant"/>
</dbReference>
<dbReference type="Gene3D" id="2.100.10.30">
    <property type="entry name" value="Jacalin-like lectin domain"/>
    <property type="match status" value="3"/>
</dbReference>
<protein>
    <recommendedName>
        <fullName evidence="7">Jacalin-type lectin domain-containing protein</fullName>
    </recommendedName>
</protein>
<feature type="repeat" description="PPR" evidence="5">
    <location>
        <begin position="244"/>
        <end position="278"/>
    </location>
</feature>
<dbReference type="InterPro" id="IPR001229">
    <property type="entry name" value="Jacalin-like_lectin_dom"/>
</dbReference>
<feature type="repeat" description="PPR" evidence="5">
    <location>
        <begin position="112"/>
        <end position="142"/>
    </location>
</feature>
<accession>A0A8K0MHD8</accession>
<feature type="compositionally biased region" description="Low complexity" evidence="6">
    <location>
        <begin position="1202"/>
        <end position="1212"/>
    </location>
</feature>
<dbReference type="InterPro" id="IPR032867">
    <property type="entry name" value="DYW_dom"/>
</dbReference>
<dbReference type="SMART" id="SM00915">
    <property type="entry name" value="Jacalin"/>
    <property type="match status" value="3"/>
</dbReference>
<dbReference type="Pfam" id="PF14432">
    <property type="entry name" value="DYW_deaminase"/>
    <property type="match status" value="1"/>
</dbReference>
<dbReference type="Pfam" id="PF01419">
    <property type="entry name" value="Jacalin"/>
    <property type="match status" value="3"/>
</dbReference>
<dbReference type="NCBIfam" id="TIGR00756">
    <property type="entry name" value="PPR"/>
    <property type="match status" value="9"/>
</dbReference>
<dbReference type="GO" id="GO:0099402">
    <property type="term" value="P:plant organ development"/>
    <property type="evidence" value="ECO:0007669"/>
    <property type="project" value="UniProtKB-ARBA"/>
</dbReference>
<evidence type="ECO:0000256" key="1">
    <source>
        <dbReference type="ARBA" id="ARBA00006568"/>
    </source>
</evidence>
<feature type="repeat" description="PPR" evidence="5">
    <location>
        <begin position="279"/>
        <end position="313"/>
    </location>
</feature>
<dbReference type="GO" id="GO:0005536">
    <property type="term" value="F:D-glucose binding"/>
    <property type="evidence" value="ECO:0007669"/>
    <property type="project" value="UniProtKB-ARBA"/>
</dbReference>
<dbReference type="SUPFAM" id="SSF81901">
    <property type="entry name" value="HCP-like"/>
    <property type="match status" value="1"/>
</dbReference>
<dbReference type="Pfam" id="PF13041">
    <property type="entry name" value="PPR_2"/>
    <property type="match status" value="4"/>
</dbReference>
<reference evidence="8" key="1">
    <citation type="submission" date="2020-03" db="EMBL/GenBank/DDBJ databases">
        <title>A high-quality chromosome-level genome assembly of a woody plant with both climbing and erect habits, Rhamnella rubrinervis.</title>
        <authorList>
            <person name="Lu Z."/>
            <person name="Yang Y."/>
            <person name="Zhu X."/>
            <person name="Sun Y."/>
        </authorList>
    </citation>
    <scope>NUCLEOTIDE SEQUENCE</scope>
    <source>
        <strain evidence="8">BYM</strain>
        <tissue evidence="8">Leaf</tissue>
    </source>
</reference>
<dbReference type="Proteomes" id="UP000796880">
    <property type="component" value="Unassembled WGS sequence"/>
</dbReference>
<dbReference type="Gene3D" id="1.25.40.10">
    <property type="entry name" value="Tetratricopeptide repeat domain"/>
    <property type="match status" value="5"/>
</dbReference>
<dbReference type="SUPFAM" id="SSF51101">
    <property type="entry name" value="Mannose-binding lectins"/>
    <property type="match status" value="3"/>
</dbReference>
<dbReference type="InterPro" id="IPR002885">
    <property type="entry name" value="PPR_rpt"/>
</dbReference>
<feature type="region of interest" description="Disordered" evidence="6">
    <location>
        <begin position="1197"/>
        <end position="1226"/>
    </location>
</feature>
<evidence type="ECO:0000313" key="8">
    <source>
        <dbReference type="EMBL" id="KAF3446374.1"/>
    </source>
</evidence>
<dbReference type="FunFam" id="1.25.40.10:FF:000393">
    <property type="entry name" value="Pentatricopeptide repeat-containing protein At1g20230"/>
    <property type="match status" value="1"/>
</dbReference>
<proteinExistence type="inferred from homology"/>
<gene>
    <name evidence="8" type="ORF">FNV43_RR11553</name>
</gene>
<feature type="repeat" description="PPR" evidence="5">
    <location>
        <begin position="587"/>
        <end position="621"/>
    </location>
</feature>
<dbReference type="FunFam" id="1.25.40.10:FF:000158">
    <property type="entry name" value="pentatricopeptide repeat-containing protein At2g33680"/>
    <property type="match status" value="1"/>
</dbReference>
<feature type="domain" description="Jacalin-type lectin" evidence="7">
    <location>
        <begin position="1451"/>
        <end position="1595"/>
    </location>
</feature>
<keyword evidence="3" id="KW-0430">Lectin</keyword>
<feature type="repeat" description="PPR" evidence="5">
    <location>
        <begin position="314"/>
        <end position="348"/>
    </location>
</feature>